<dbReference type="EMBL" id="JAKFFV010000005">
    <property type="protein sequence ID" value="MCF2498508.1"/>
    <property type="molecule type" value="Genomic_DNA"/>
</dbReference>
<reference evidence="1" key="1">
    <citation type="submission" date="2022-01" db="EMBL/GenBank/DDBJ databases">
        <title>Novel species in genus Dyadobacter.</title>
        <authorList>
            <person name="Ma C."/>
        </authorList>
    </citation>
    <scope>NUCLEOTIDE SEQUENCE</scope>
    <source>
        <strain evidence="1">CY357</strain>
    </source>
</reference>
<dbReference type="Proteomes" id="UP001139411">
    <property type="component" value="Unassembled WGS sequence"/>
</dbReference>
<comment type="caution">
    <text evidence="1">The sequence shown here is derived from an EMBL/GenBank/DDBJ whole genome shotgun (WGS) entry which is preliminary data.</text>
</comment>
<dbReference type="InterPro" id="IPR053865">
    <property type="entry name" value="DUF6934"/>
</dbReference>
<name>A0A9X1QB08_9BACT</name>
<proteinExistence type="predicted"/>
<protein>
    <submittedName>
        <fullName evidence="1">Uncharacterized protein</fullName>
    </submittedName>
</protein>
<gene>
    <name evidence="1" type="ORF">L0661_09330</name>
</gene>
<accession>A0A9X1QB08</accession>
<dbReference type="RefSeq" id="WP_235177598.1">
    <property type="nucleotide sequence ID" value="NZ_JAKFFV010000005.1"/>
</dbReference>
<sequence length="145" mass="17095">MQETFYPFTLTRHELRYEFVSVSIAKHVKKIVTLNLTTSVNTYNLALLDILDNGRLSDMSESNNQDLRKILSTIIKVIEDFTSKYPRSSVAFRGSDQRRQRLYRIVIARELSEILKKFEVHGSIENEMHLFEPNVDYDFYLISRI</sequence>
<dbReference type="AlphaFoldDB" id="A0A9X1QB08"/>
<dbReference type="Pfam" id="PF22028">
    <property type="entry name" value="DUF6934"/>
    <property type="match status" value="1"/>
</dbReference>
<evidence type="ECO:0000313" key="2">
    <source>
        <dbReference type="Proteomes" id="UP001139411"/>
    </source>
</evidence>
<organism evidence="1 2">
    <name type="scientific">Dyadobacter chenhuakuii</name>
    <dbReference type="NCBI Taxonomy" id="2909339"/>
    <lineage>
        <taxon>Bacteria</taxon>
        <taxon>Pseudomonadati</taxon>
        <taxon>Bacteroidota</taxon>
        <taxon>Cytophagia</taxon>
        <taxon>Cytophagales</taxon>
        <taxon>Spirosomataceae</taxon>
        <taxon>Dyadobacter</taxon>
    </lineage>
</organism>
<evidence type="ECO:0000313" key="1">
    <source>
        <dbReference type="EMBL" id="MCF2498508.1"/>
    </source>
</evidence>